<dbReference type="EMBL" id="FPAI01000002">
    <property type="protein sequence ID" value="SFS43740.1"/>
    <property type="molecule type" value="Genomic_DNA"/>
</dbReference>
<dbReference type="InterPro" id="IPR002933">
    <property type="entry name" value="Peptidase_M20"/>
</dbReference>
<dbReference type="InterPro" id="IPR011650">
    <property type="entry name" value="Peptidase_M20_dimer"/>
</dbReference>
<evidence type="ECO:0000256" key="8">
    <source>
        <dbReference type="PIRSR" id="PIRSR001123-2"/>
    </source>
</evidence>
<evidence type="ECO:0000256" key="7">
    <source>
        <dbReference type="PIRNR" id="PIRNR001123"/>
    </source>
</evidence>
<dbReference type="PANTHER" id="PTHR42994:SF2">
    <property type="entry name" value="PEPTIDASE"/>
    <property type="match status" value="1"/>
</dbReference>
<dbReference type="GO" id="GO:0004177">
    <property type="term" value="F:aminopeptidase activity"/>
    <property type="evidence" value="ECO:0007669"/>
    <property type="project" value="UniProtKB-UniRule"/>
</dbReference>
<dbReference type="GO" id="GO:0006508">
    <property type="term" value="P:proteolysis"/>
    <property type="evidence" value="ECO:0007669"/>
    <property type="project" value="UniProtKB-KW"/>
</dbReference>
<gene>
    <name evidence="10" type="primary">yqjE</name>
    <name evidence="10" type="ORF">HMI01_14380</name>
    <name evidence="11" type="ORF">SAMN05421668_102203</name>
</gene>
<evidence type="ECO:0000313" key="11">
    <source>
        <dbReference type="EMBL" id="SFS43740.1"/>
    </source>
</evidence>
<feature type="domain" description="Peptidase M20 dimerisation" evidence="9">
    <location>
        <begin position="192"/>
        <end position="281"/>
    </location>
</feature>
<dbReference type="PANTHER" id="PTHR42994">
    <property type="entry name" value="PEPTIDASE T"/>
    <property type="match status" value="1"/>
</dbReference>
<reference evidence="11 12" key="1">
    <citation type="submission" date="2016-10" db="EMBL/GenBank/DDBJ databases">
        <authorList>
            <person name="de Groot N.N."/>
        </authorList>
    </citation>
    <scope>NUCLEOTIDE SEQUENCE [LARGE SCALE GENOMIC DNA]</scope>
    <source>
        <strain evidence="11 12">DSM 17074</strain>
    </source>
</reference>
<accession>A0A1I6PUH2</accession>
<proteinExistence type="inferred from homology"/>
<sequence length="381" mass="40856">MKLKGMDKMINEARLVDEFLTLVQIDSETGHEGTIQTRLKALFESLGVEVKEDQAKEATGFGANNLICTLKGNVDAPTIYFTSHMDTVVPGKCVKPLIDGDVIKSDGSTILGADDKTGLAAIFEAIRVLKEQNIAHGDIQFVITVGEESGLVGAKALNKEMIHAEFGYALDSDGPVGDVIVAAPTQVKVFAKLHGKTAHAGVAPEKGVSAITMASKAISRMPLGRIDEETTANIGRFSGGDKTNIVCDYVEVLAEARSLDQDKVEQQVKKMVEAFEAVAAEMGGRAEVETEFMYPGFKRNESDDVVQIAKTAIEQINRTFVVKTSGGGSDANIISGFGIPTVNLAVGYRDIHTTNEAMPIQELVKITELVVEIIKTVTQKA</sequence>
<dbReference type="Pfam" id="PF07687">
    <property type="entry name" value="M20_dimer"/>
    <property type="match status" value="1"/>
</dbReference>
<dbReference type="InterPro" id="IPR010162">
    <property type="entry name" value="PepT-like"/>
</dbReference>
<evidence type="ECO:0000256" key="6">
    <source>
        <dbReference type="ARBA" id="ARBA00023049"/>
    </source>
</evidence>
<dbReference type="NCBIfam" id="TIGR01883">
    <property type="entry name" value="PepT-like"/>
    <property type="match status" value="1"/>
</dbReference>
<comment type="cofactor">
    <cofactor evidence="1">
        <name>Zn(2+)</name>
        <dbReference type="ChEBI" id="CHEBI:29105"/>
    </cofactor>
</comment>
<dbReference type="GO" id="GO:0008237">
    <property type="term" value="F:metallopeptidase activity"/>
    <property type="evidence" value="ECO:0007669"/>
    <property type="project" value="UniProtKB-KW"/>
</dbReference>
<keyword evidence="5" id="KW-0862">Zinc</keyword>
<evidence type="ECO:0000313" key="13">
    <source>
        <dbReference type="Proteomes" id="UP000321773"/>
    </source>
</evidence>
<dbReference type="Proteomes" id="UP000199139">
    <property type="component" value="Unassembled WGS sequence"/>
</dbReference>
<dbReference type="Gene3D" id="3.30.70.360">
    <property type="match status" value="1"/>
</dbReference>
<evidence type="ECO:0000256" key="5">
    <source>
        <dbReference type="ARBA" id="ARBA00022833"/>
    </source>
</evidence>
<evidence type="ECO:0000313" key="12">
    <source>
        <dbReference type="Proteomes" id="UP000199139"/>
    </source>
</evidence>
<feature type="binding site" evidence="8">
    <location>
        <position position="352"/>
    </location>
    <ligand>
        <name>Zn(2+)</name>
        <dbReference type="ChEBI" id="CHEBI:29105"/>
        <label>2</label>
    </ligand>
</feature>
<evidence type="ECO:0000256" key="2">
    <source>
        <dbReference type="ARBA" id="ARBA00022670"/>
    </source>
</evidence>
<reference evidence="10 13" key="2">
    <citation type="submission" date="2019-07" db="EMBL/GenBank/DDBJ databases">
        <title>Whole genome shotgun sequence of Halolactibacillus miurensis NBRC 100873.</title>
        <authorList>
            <person name="Hosoyama A."/>
            <person name="Uohara A."/>
            <person name="Ohji S."/>
            <person name="Ichikawa N."/>
        </authorList>
    </citation>
    <scope>NUCLEOTIDE SEQUENCE [LARGE SCALE GENOMIC DNA]</scope>
    <source>
        <strain evidence="10 13">NBRC 100873</strain>
    </source>
</reference>
<dbReference type="SUPFAM" id="SSF55031">
    <property type="entry name" value="Bacterial exopeptidase dimerisation domain"/>
    <property type="match status" value="1"/>
</dbReference>
<name>A0A1I6PUH2_9BACI</name>
<keyword evidence="13" id="KW-1185">Reference proteome</keyword>
<evidence type="ECO:0000256" key="3">
    <source>
        <dbReference type="ARBA" id="ARBA00022723"/>
    </source>
</evidence>
<comment type="cofactor">
    <cofactor evidence="8">
        <name>a divalent metal cation</name>
        <dbReference type="ChEBI" id="CHEBI:60240"/>
    </cofactor>
    <text evidence="8">Binds 2 divalent metal cations per subunit.</text>
</comment>
<evidence type="ECO:0000259" key="9">
    <source>
        <dbReference type="Pfam" id="PF07687"/>
    </source>
</evidence>
<dbReference type="AlphaFoldDB" id="A0A1I6PUH2"/>
<dbReference type="STRING" id="306541.SAMN05421668_102203"/>
<comment type="similarity">
    <text evidence="7">Belongs to the peptidase M42 family.</text>
</comment>
<dbReference type="InterPro" id="IPR001261">
    <property type="entry name" value="ArgE/DapE_CS"/>
</dbReference>
<organism evidence="11 12">
    <name type="scientific">Halolactibacillus miurensis</name>
    <dbReference type="NCBI Taxonomy" id="306541"/>
    <lineage>
        <taxon>Bacteria</taxon>
        <taxon>Bacillati</taxon>
        <taxon>Bacillota</taxon>
        <taxon>Bacilli</taxon>
        <taxon>Bacillales</taxon>
        <taxon>Bacillaceae</taxon>
        <taxon>Halolactibacillus</taxon>
    </lineage>
</organism>
<keyword evidence="6" id="KW-0482">Metalloprotease</keyword>
<keyword evidence="2" id="KW-0645">Protease</keyword>
<keyword evidence="3 8" id="KW-0479">Metal-binding</keyword>
<keyword evidence="11" id="KW-0031">Aminopeptidase</keyword>
<evidence type="ECO:0000256" key="4">
    <source>
        <dbReference type="ARBA" id="ARBA00022801"/>
    </source>
</evidence>
<dbReference type="Pfam" id="PF01546">
    <property type="entry name" value="Peptidase_M20"/>
    <property type="match status" value="1"/>
</dbReference>
<dbReference type="GO" id="GO:0046872">
    <property type="term" value="F:metal ion binding"/>
    <property type="evidence" value="ECO:0007669"/>
    <property type="project" value="UniProtKB-UniRule"/>
</dbReference>
<evidence type="ECO:0000256" key="1">
    <source>
        <dbReference type="ARBA" id="ARBA00001947"/>
    </source>
</evidence>
<keyword evidence="4" id="KW-0378">Hydrolase</keyword>
<dbReference type="InterPro" id="IPR008007">
    <property type="entry name" value="Peptidase_M42"/>
</dbReference>
<dbReference type="SUPFAM" id="SSF53187">
    <property type="entry name" value="Zn-dependent exopeptidases"/>
    <property type="match status" value="1"/>
</dbReference>
<dbReference type="Proteomes" id="UP000321773">
    <property type="component" value="Unassembled WGS sequence"/>
</dbReference>
<protein>
    <submittedName>
        <fullName evidence="11">Tripeptide aminopeptidase</fullName>
    </submittedName>
</protein>
<dbReference type="InterPro" id="IPR036264">
    <property type="entry name" value="Bact_exopeptidase_dim_dom"/>
</dbReference>
<dbReference type="PROSITE" id="PS00758">
    <property type="entry name" value="ARGE_DAPE_CPG2_1"/>
    <property type="match status" value="1"/>
</dbReference>
<evidence type="ECO:0000313" key="10">
    <source>
        <dbReference type="EMBL" id="GEM04450.1"/>
    </source>
</evidence>
<dbReference type="Gene3D" id="3.40.630.10">
    <property type="entry name" value="Zn peptidases"/>
    <property type="match status" value="1"/>
</dbReference>
<dbReference type="EMBL" id="BJWJ01000012">
    <property type="protein sequence ID" value="GEM04450.1"/>
    <property type="molecule type" value="Genomic_DNA"/>
</dbReference>
<dbReference type="PIRSF" id="PIRSF001123">
    <property type="entry name" value="PepA_GA"/>
    <property type="match status" value="1"/>
</dbReference>